<reference evidence="2 4" key="1">
    <citation type="journal article" date="2008" name="Science">
        <title>The Physcomitrella genome reveals evolutionary insights into the conquest of land by plants.</title>
        <authorList>
            <person name="Rensing S."/>
            <person name="Lang D."/>
            <person name="Zimmer A."/>
            <person name="Terry A."/>
            <person name="Salamov A."/>
            <person name="Shapiro H."/>
            <person name="Nishiyama T."/>
            <person name="Perroud P.-F."/>
            <person name="Lindquist E."/>
            <person name="Kamisugi Y."/>
            <person name="Tanahashi T."/>
            <person name="Sakakibara K."/>
            <person name="Fujita T."/>
            <person name="Oishi K."/>
            <person name="Shin-I T."/>
            <person name="Kuroki Y."/>
            <person name="Toyoda A."/>
            <person name="Suzuki Y."/>
            <person name="Hashimoto A."/>
            <person name="Yamaguchi K."/>
            <person name="Sugano A."/>
            <person name="Kohara Y."/>
            <person name="Fujiyama A."/>
            <person name="Anterola A."/>
            <person name="Aoki S."/>
            <person name="Ashton N."/>
            <person name="Barbazuk W.B."/>
            <person name="Barker E."/>
            <person name="Bennetzen J."/>
            <person name="Bezanilla M."/>
            <person name="Blankenship R."/>
            <person name="Cho S.H."/>
            <person name="Dutcher S."/>
            <person name="Estelle M."/>
            <person name="Fawcett J.A."/>
            <person name="Gundlach H."/>
            <person name="Hanada K."/>
            <person name="Heyl A."/>
            <person name="Hicks K.A."/>
            <person name="Hugh J."/>
            <person name="Lohr M."/>
            <person name="Mayer K."/>
            <person name="Melkozernov A."/>
            <person name="Murata T."/>
            <person name="Nelson D."/>
            <person name="Pils B."/>
            <person name="Prigge M."/>
            <person name="Reiss B."/>
            <person name="Renner T."/>
            <person name="Rombauts S."/>
            <person name="Rushton P."/>
            <person name="Sanderfoot A."/>
            <person name="Schween G."/>
            <person name="Shiu S.-H."/>
            <person name="Stueber K."/>
            <person name="Theodoulou F.L."/>
            <person name="Tu H."/>
            <person name="Van de Peer Y."/>
            <person name="Verrier P.J."/>
            <person name="Waters E."/>
            <person name="Wood A."/>
            <person name="Yang L."/>
            <person name="Cove D."/>
            <person name="Cuming A."/>
            <person name="Hasebe M."/>
            <person name="Lucas S."/>
            <person name="Mishler D.B."/>
            <person name="Reski R."/>
            <person name="Grigoriev I."/>
            <person name="Quatrano R.S."/>
            <person name="Boore J.L."/>
        </authorList>
    </citation>
    <scope>NUCLEOTIDE SEQUENCE [LARGE SCALE GENOMIC DNA]</scope>
    <source>
        <strain evidence="3 4">cv. Gransden 2004</strain>
    </source>
</reference>
<evidence type="ECO:0000313" key="2">
    <source>
        <dbReference type="EMBL" id="PNR45099.1"/>
    </source>
</evidence>
<dbReference type="AlphaFoldDB" id="A0A2K1JU94"/>
<dbReference type="PRINTS" id="PR01217">
    <property type="entry name" value="PRICHEXTENSN"/>
</dbReference>
<name>A0A2K1JU94_PHYPA</name>
<keyword evidence="4" id="KW-1185">Reference proteome</keyword>
<dbReference type="EMBL" id="ABEU02000011">
    <property type="protein sequence ID" value="PNR45099.1"/>
    <property type="molecule type" value="Genomic_DNA"/>
</dbReference>
<accession>A0A2K1JU94</accession>
<dbReference type="InParanoid" id="A0A2K1JU94"/>
<evidence type="ECO:0000256" key="1">
    <source>
        <dbReference type="SAM" id="MobiDB-lite"/>
    </source>
</evidence>
<feature type="compositionally biased region" description="Pro residues" evidence="1">
    <location>
        <begin position="280"/>
        <end position="315"/>
    </location>
</feature>
<evidence type="ECO:0000313" key="3">
    <source>
        <dbReference type="EnsemblPlants" id="Pp3c11_10671V3.1"/>
    </source>
</evidence>
<dbReference type="Proteomes" id="UP000006727">
    <property type="component" value="Chromosome 11"/>
</dbReference>
<protein>
    <submittedName>
        <fullName evidence="2 3">Uncharacterized protein</fullName>
    </submittedName>
</protein>
<sequence length="383" mass="42204">MVLRLQGVSGLCLDSQLGYLISIFTGQLSFQRELTASCGSRSVPGSLIDDFGFFLPTCIQPESLHNASNFKTFVRPKTVRQNYRSHGSTMSIWRERSCNQRCRYSNLDIPKTRMALPIVNMSDRAVESLWITILRDLLRHVNSQRLNARTLIFVVGFDMAKTGFRIISQALTANIARRDIDTILVFVLWDAELTESHSREITLPVDFESACSHESQIFRSVELHGTVFGGGAPPRLASSHSGNSNAELRKGSRILVSTAAQVQLSSTIWTQEFSCSPPPPLYKSSPPPPVLKSPLPPVYKSPPPPAYKSSPPPPLNKSSPPYVKSSPPLSPVYKSPPPPYVKSSPPPPVYKSPPPPSYEKKSPPTPVPKSSPPPYVKSSPPTY</sequence>
<gene>
    <name evidence="2" type="ORF">PHYPA_014870</name>
</gene>
<reference evidence="2 4" key="2">
    <citation type="journal article" date="2018" name="Plant J.">
        <title>The Physcomitrella patens chromosome-scale assembly reveals moss genome structure and evolution.</title>
        <authorList>
            <person name="Lang D."/>
            <person name="Ullrich K.K."/>
            <person name="Murat F."/>
            <person name="Fuchs J."/>
            <person name="Jenkins J."/>
            <person name="Haas F.B."/>
            <person name="Piednoel M."/>
            <person name="Gundlach H."/>
            <person name="Van Bel M."/>
            <person name="Meyberg R."/>
            <person name="Vives C."/>
            <person name="Morata J."/>
            <person name="Symeonidi A."/>
            <person name="Hiss M."/>
            <person name="Muchero W."/>
            <person name="Kamisugi Y."/>
            <person name="Saleh O."/>
            <person name="Blanc G."/>
            <person name="Decker E.L."/>
            <person name="van Gessel N."/>
            <person name="Grimwood J."/>
            <person name="Hayes R.D."/>
            <person name="Graham S.W."/>
            <person name="Gunter L.E."/>
            <person name="McDaniel S.F."/>
            <person name="Hoernstein S.N.W."/>
            <person name="Larsson A."/>
            <person name="Li F.W."/>
            <person name="Perroud P.F."/>
            <person name="Phillips J."/>
            <person name="Ranjan P."/>
            <person name="Rokshar D.S."/>
            <person name="Rothfels C.J."/>
            <person name="Schneider L."/>
            <person name="Shu S."/>
            <person name="Stevenson D.W."/>
            <person name="Thummler F."/>
            <person name="Tillich M."/>
            <person name="Villarreal Aguilar J.C."/>
            <person name="Widiez T."/>
            <person name="Wong G.K."/>
            <person name="Wymore A."/>
            <person name="Zhang Y."/>
            <person name="Zimmer A.D."/>
            <person name="Quatrano R.S."/>
            <person name="Mayer K.F.X."/>
            <person name="Goodstein D."/>
            <person name="Casacuberta J.M."/>
            <person name="Vandepoele K."/>
            <person name="Reski R."/>
            <person name="Cuming A.C."/>
            <person name="Tuskan G.A."/>
            <person name="Maumus F."/>
            <person name="Salse J."/>
            <person name="Schmutz J."/>
            <person name="Rensing S.A."/>
        </authorList>
    </citation>
    <scope>NUCLEOTIDE SEQUENCE [LARGE SCALE GENOMIC DNA]</scope>
    <source>
        <strain evidence="3 4">cv. Gransden 2004</strain>
    </source>
</reference>
<evidence type="ECO:0000313" key="4">
    <source>
        <dbReference type="Proteomes" id="UP000006727"/>
    </source>
</evidence>
<proteinExistence type="predicted"/>
<dbReference type="STRING" id="3218.A0A2K1JU94"/>
<feature type="compositionally biased region" description="Low complexity" evidence="1">
    <location>
        <begin position="316"/>
        <end position="327"/>
    </location>
</feature>
<reference evidence="3" key="3">
    <citation type="submission" date="2020-12" db="UniProtKB">
        <authorList>
            <consortium name="EnsemblPlants"/>
        </authorList>
    </citation>
    <scope>IDENTIFICATION</scope>
</reference>
<feature type="compositionally biased region" description="Pro residues" evidence="1">
    <location>
        <begin position="328"/>
        <end position="375"/>
    </location>
</feature>
<dbReference type="Gramene" id="Pp3c11_10671V3.1">
    <property type="protein sequence ID" value="Pp3c11_10671V3.1"/>
    <property type="gene ID" value="Pp3c11_10671"/>
</dbReference>
<organism evidence="2">
    <name type="scientific">Physcomitrium patens</name>
    <name type="common">Spreading-leaved earth moss</name>
    <name type="synonym">Physcomitrella patens</name>
    <dbReference type="NCBI Taxonomy" id="3218"/>
    <lineage>
        <taxon>Eukaryota</taxon>
        <taxon>Viridiplantae</taxon>
        <taxon>Streptophyta</taxon>
        <taxon>Embryophyta</taxon>
        <taxon>Bryophyta</taxon>
        <taxon>Bryophytina</taxon>
        <taxon>Bryopsida</taxon>
        <taxon>Funariidae</taxon>
        <taxon>Funariales</taxon>
        <taxon>Funariaceae</taxon>
        <taxon>Physcomitrium</taxon>
    </lineage>
</organism>
<dbReference type="EnsemblPlants" id="Pp3c11_10671V3.1">
    <property type="protein sequence ID" value="Pp3c11_10671V3.1"/>
    <property type="gene ID" value="Pp3c11_10671"/>
</dbReference>
<feature type="region of interest" description="Disordered" evidence="1">
    <location>
        <begin position="280"/>
        <end position="383"/>
    </location>
</feature>